<gene>
    <name evidence="3" type="ORF">PACLA_8A080445</name>
</gene>
<dbReference type="PANTHER" id="PTHR18934">
    <property type="entry name" value="ATP-DEPENDENT RNA HELICASE"/>
    <property type="match status" value="1"/>
</dbReference>
<dbReference type="Gene3D" id="3.40.50.300">
    <property type="entry name" value="P-loop containing nucleotide triphosphate hydrolases"/>
    <property type="match status" value="1"/>
</dbReference>
<keyword evidence="4" id="KW-1185">Reference proteome</keyword>
<dbReference type="Proteomes" id="UP001152795">
    <property type="component" value="Unassembled WGS sequence"/>
</dbReference>
<dbReference type="EMBL" id="CACRXK020028458">
    <property type="protein sequence ID" value="CAB4041529.1"/>
    <property type="molecule type" value="Genomic_DNA"/>
</dbReference>
<evidence type="ECO:0000256" key="2">
    <source>
        <dbReference type="ARBA" id="ARBA00022806"/>
    </source>
</evidence>
<dbReference type="PANTHER" id="PTHR18934:SF221">
    <property type="entry name" value="ATP-DEPENDENT RNA HELICASE DHX34-RELATED"/>
    <property type="match status" value="1"/>
</dbReference>
<comment type="caution">
    <text evidence="3">The sequence shown here is derived from an EMBL/GenBank/DDBJ whole genome shotgun (WGS) entry which is preliminary data.</text>
</comment>
<keyword evidence="2 3" id="KW-0547">Nucleotide-binding</keyword>
<organism evidence="3 4">
    <name type="scientific">Paramuricea clavata</name>
    <name type="common">Red gorgonian</name>
    <name type="synonym">Violescent sea-whip</name>
    <dbReference type="NCBI Taxonomy" id="317549"/>
    <lineage>
        <taxon>Eukaryota</taxon>
        <taxon>Metazoa</taxon>
        <taxon>Cnidaria</taxon>
        <taxon>Anthozoa</taxon>
        <taxon>Octocorallia</taxon>
        <taxon>Malacalcyonacea</taxon>
        <taxon>Plexauridae</taxon>
        <taxon>Paramuricea</taxon>
    </lineage>
</organism>
<dbReference type="GO" id="GO:0004386">
    <property type="term" value="F:helicase activity"/>
    <property type="evidence" value="ECO:0007669"/>
    <property type="project" value="UniProtKB-KW"/>
</dbReference>
<name>A0A7D9K6F7_PARCT</name>
<accession>A0A7D9K6F7</accession>
<reference evidence="3" key="1">
    <citation type="submission" date="2020-04" db="EMBL/GenBank/DDBJ databases">
        <authorList>
            <person name="Alioto T."/>
            <person name="Alioto T."/>
            <person name="Gomez Garrido J."/>
        </authorList>
    </citation>
    <scope>NUCLEOTIDE SEQUENCE</scope>
    <source>
        <strain evidence="3">A484AB</strain>
    </source>
</reference>
<feature type="non-terminal residue" evidence="3">
    <location>
        <position position="1"/>
    </location>
</feature>
<dbReference type="GO" id="GO:0016787">
    <property type="term" value="F:hydrolase activity"/>
    <property type="evidence" value="ECO:0007669"/>
    <property type="project" value="UniProtKB-KW"/>
</dbReference>
<evidence type="ECO:0000256" key="1">
    <source>
        <dbReference type="ARBA" id="ARBA00022801"/>
    </source>
</evidence>
<proteinExistence type="predicted"/>
<dbReference type="AlphaFoldDB" id="A0A7D9K6F7"/>
<sequence length="256" mass="30139">MADEKCKDGFIDFDWKSHRETLDDVFFTYQDVIKRRSEQYKDFWQFLERYQQYQRRKGNSEQDGRDKKHGTKRKESSVLELPETFNKRYKFNISLATKDARTLKKLLRSKVDYRGTQRDESNSLTVNDLLEFKTIILYYLDFCQKQKFAKLQKLKSDQASLPISQFRDVIVQHVTDHQVVIVAGDTGCGKSTQIPQYLLSAGFSQISCTQPRRIACISLAKRVSYETLNEYGSDVAYQIRFETSKTRHTKILFLTE</sequence>
<evidence type="ECO:0000313" key="4">
    <source>
        <dbReference type="Proteomes" id="UP001152795"/>
    </source>
</evidence>
<keyword evidence="2 3" id="KW-0347">Helicase</keyword>
<keyword evidence="2 3" id="KW-0067">ATP-binding</keyword>
<dbReference type="GO" id="GO:0003723">
    <property type="term" value="F:RNA binding"/>
    <property type="evidence" value="ECO:0007669"/>
    <property type="project" value="TreeGrafter"/>
</dbReference>
<dbReference type="SUPFAM" id="SSF52540">
    <property type="entry name" value="P-loop containing nucleoside triphosphate hydrolases"/>
    <property type="match status" value="1"/>
</dbReference>
<dbReference type="OrthoDB" id="3363059at2759"/>
<evidence type="ECO:0000313" key="3">
    <source>
        <dbReference type="EMBL" id="CAB4041529.1"/>
    </source>
</evidence>
<dbReference type="InterPro" id="IPR027417">
    <property type="entry name" value="P-loop_NTPase"/>
</dbReference>
<protein>
    <submittedName>
        <fullName evidence="3">Probable ATP-dependent RNA helicase DHX34</fullName>
    </submittedName>
</protein>
<keyword evidence="1" id="KW-0378">Hydrolase</keyword>